<organism evidence="3 4">
    <name type="scientific">Pseudofulvibacter geojedonensis</name>
    <dbReference type="NCBI Taxonomy" id="1123758"/>
    <lineage>
        <taxon>Bacteria</taxon>
        <taxon>Pseudomonadati</taxon>
        <taxon>Bacteroidota</taxon>
        <taxon>Flavobacteriia</taxon>
        <taxon>Flavobacteriales</taxon>
        <taxon>Flavobacteriaceae</taxon>
        <taxon>Pseudofulvibacter</taxon>
    </lineage>
</organism>
<dbReference type="CDD" id="cd06577">
    <property type="entry name" value="PASTA_pknB"/>
    <property type="match status" value="1"/>
</dbReference>
<keyword evidence="4" id="KW-1185">Reference proteome</keyword>
<evidence type="ECO:0000256" key="1">
    <source>
        <dbReference type="SAM" id="Phobius"/>
    </source>
</evidence>
<reference evidence="4" key="1">
    <citation type="journal article" date="2019" name="Int. J. Syst. Evol. Microbiol.">
        <title>The Global Catalogue of Microorganisms (GCM) 10K type strain sequencing project: providing services to taxonomists for standard genome sequencing and annotation.</title>
        <authorList>
            <consortium name="The Broad Institute Genomics Platform"/>
            <consortium name="The Broad Institute Genome Sequencing Center for Infectious Disease"/>
            <person name="Wu L."/>
            <person name="Ma J."/>
        </authorList>
    </citation>
    <scope>NUCLEOTIDE SEQUENCE [LARGE SCALE GENOMIC DNA]</scope>
    <source>
        <strain evidence="4">CCUG 62114</strain>
    </source>
</reference>
<keyword evidence="1" id="KW-0472">Membrane</keyword>
<feature type="transmembrane region" description="Helical" evidence="1">
    <location>
        <begin position="12"/>
        <end position="35"/>
    </location>
</feature>
<dbReference type="Gene3D" id="3.30.10.20">
    <property type="match status" value="2"/>
</dbReference>
<comment type="caution">
    <text evidence="3">The sequence shown here is derived from an EMBL/GenBank/DDBJ whole genome shotgun (WGS) entry which is preliminary data.</text>
</comment>
<keyword evidence="1" id="KW-1133">Transmembrane helix</keyword>
<evidence type="ECO:0000259" key="2">
    <source>
        <dbReference type="PROSITE" id="PS51178"/>
    </source>
</evidence>
<dbReference type="EMBL" id="JBHTJM010000010">
    <property type="protein sequence ID" value="MFD0964973.1"/>
    <property type="molecule type" value="Genomic_DNA"/>
</dbReference>
<evidence type="ECO:0000313" key="4">
    <source>
        <dbReference type="Proteomes" id="UP001596997"/>
    </source>
</evidence>
<gene>
    <name evidence="3" type="ORF">ACFQ1O_13230</name>
</gene>
<dbReference type="PROSITE" id="PS51178">
    <property type="entry name" value="PASTA"/>
    <property type="match status" value="1"/>
</dbReference>
<name>A0ABW3I5D6_9FLAO</name>
<sequence>MSLIKFLFSKVFLRQLVIASVIFLLLFFAFTKWMAATTNHDEFKEVPNLVGKKLDIAKKMLEERGLVLADDVEYKDYNPKYPKEGIVEHTPRPGAKVKAGRKIYLSINKSEYRKIPLPSLENKTKRQAVTSLTAMGFKIGEIAYKPHFAKDAVLYLEYKGKKVEAGEKLPYTSVIDLVLGDGKLDYGDKPKQEGGNENGESN</sequence>
<dbReference type="RefSeq" id="WP_377716665.1">
    <property type="nucleotide sequence ID" value="NZ_JBHTJM010000010.1"/>
</dbReference>
<dbReference type="Proteomes" id="UP001596997">
    <property type="component" value="Unassembled WGS sequence"/>
</dbReference>
<proteinExistence type="predicted"/>
<accession>A0ABW3I5D6</accession>
<protein>
    <submittedName>
        <fullName evidence="3">PASTA domain-containing protein</fullName>
    </submittedName>
</protein>
<feature type="domain" description="PASTA" evidence="2">
    <location>
        <begin position="41"/>
        <end position="109"/>
    </location>
</feature>
<dbReference type="Pfam" id="PF03793">
    <property type="entry name" value="PASTA"/>
    <property type="match status" value="1"/>
</dbReference>
<dbReference type="SMART" id="SM00740">
    <property type="entry name" value="PASTA"/>
    <property type="match status" value="1"/>
</dbReference>
<keyword evidence="1" id="KW-0812">Transmembrane</keyword>
<evidence type="ECO:0000313" key="3">
    <source>
        <dbReference type="EMBL" id="MFD0964973.1"/>
    </source>
</evidence>
<dbReference type="InterPro" id="IPR005543">
    <property type="entry name" value="PASTA_dom"/>
</dbReference>